<dbReference type="OrthoDB" id="382135at2157"/>
<dbReference type="KEGG" id="mfc:BRM9_1060"/>
<dbReference type="AlphaFoldDB" id="A0A089ZAQ1"/>
<organism evidence="2 4">
    <name type="scientific">Methanobacterium formicicum</name>
    <dbReference type="NCBI Taxonomy" id="2162"/>
    <lineage>
        <taxon>Archaea</taxon>
        <taxon>Methanobacteriati</taxon>
        <taxon>Methanobacteriota</taxon>
        <taxon>Methanomada group</taxon>
        <taxon>Methanobacteria</taxon>
        <taxon>Methanobacteriales</taxon>
        <taxon>Methanobacteriaceae</taxon>
        <taxon>Methanobacterium</taxon>
    </lineage>
</organism>
<dbReference type="Proteomes" id="UP000062768">
    <property type="component" value="Chromosome I"/>
</dbReference>
<keyword evidence="1" id="KW-0472">Membrane</keyword>
<dbReference type="Proteomes" id="UP000029661">
    <property type="component" value="Chromosome"/>
</dbReference>
<keyword evidence="1" id="KW-0812">Transmembrane</keyword>
<evidence type="ECO:0000256" key="1">
    <source>
        <dbReference type="SAM" id="Phobius"/>
    </source>
</evidence>
<feature type="transmembrane region" description="Helical" evidence="1">
    <location>
        <begin position="30"/>
        <end position="50"/>
    </location>
</feature>
<dbReference type="GeneID" id="26739529"/>
<feature type="transmembrane region" description="Helical" evidence="1">
    <location>
        <begin position="56"/>
        <end position="75"/>
    </location>
</feature>
<dbReference type="STRING" id="2162.BRM9_1060"/>
<feature type="transmembrane region" description="Helical" evidence="1">
    <location>
        <begin position="82"/>
        <end position="101"/>
    </location>
</feature>
<evidence type="ECO:0000313" key="3">
    <source>
        <dbReference type="EMBL" id="CEL24921.1"/>
    </source>
</evidence>
<evidence type="ECO:0000313" key="2">
    <source>
        <dbReference type="EMBL" id="AIS31876.1"/>
    </source>
</evidence>
<dbReference type="EMBL" id="CP006933">
    <property type="protein sequence ID" value="AIS31876.1"/>
    <property type="molecule type" value="Genomic_DNA"/>
</dbReference>
<reference evidence="2" key="1">
    <citation type="submission" date="2013-12" db="EMBL/GenBank/DDBJ databases">
        <title>The complete genome sequence of Methanobacterium sp. BRM9.</title>
        <authorList>
            <consortium name="Pastoral Greenhouse Gas Research Consortium"/>
            <person name="Kelly W.J."/>
            <person name="Leahy S.C."/>
            <person name="Perry R."/>
            <person name="Li D."/>
            <person name="Altermann E."/>
            <person name="Lambie S.C."/>
            <person name="Attwood G.T."/>
        </authorList>
    </citation>
    <scope>NUCLEOTIDE SEQUENCE [LARGE SCALE GENOMIC DNA]</scope>
    <source>
        <strain evidence="2">BRM9</strain>
    </source>
</reference>
<keyword evidence="1" id="KW-1133">Transmembrane helix</keyword>
<feature type="transmembrane region" description="Helical" evidence="1">
    <location>
        <begin position="6"/>
        <end position="23"/>
    </location>
</feature>
<proteinExistence type="predicted"/>
<accession>A0A089ZAQ1</accession>
<keyword evidence="5" id="KW-1185">Reference proteome</keyword>
<dbReference type="RefSeq" id="WP_048085062.1">
    <property type="nucleotide sequence ID" value="NZ_CP006933.1"/>
</dbReference>
<protein>
    <submittedName>
        <fullName evidence="3">Putative membrane protein</fullName>
    </submittedName>
</protein>
<sequence length="102" mass="11689">MSHLLLPWILTVFIEFAIIWLFIRKEPGKLLVYSLLINSLTLPLATYSYIYIYPNLLLIEALVIMVELVFLKFLLETTYTQALAMSLTANVGTFLVGCFLLN</sequence>
<dbReference type="PATRIC" id="fig|2162.10.peg.1342"/>
<dbReference type="EMBL" id="LN734822">
    <property type="protein sequence ID" value="CEL24921.1"/>
    <property type="molecule type" value="Genomic_DNA"/>
</dbReference>
<gene>
    <name evidence="2" type="ORF">BRM9_1060</name>
    <name evidence="3" type="ORF">MB9_1283</name>
</gene>
<evidence type="ECO:0000313" key="5">
    <source>
        <dbReference type="Proteomes" id="UP000062768"/>
    </source>
</evidence>
<name>A0A089ZAQ1_METFO</name>
<reference evidence="3" key="2">
    <citation type="submission" date="2014-09" db="EMBL/GenBank/DDBJ databases">
        <authorList>
            <person name="Bishop-Lilly K.A."/>
            <person name="Broomall S.M."/>
            <person name="Chain P.S."/>
            <person name="Chertkov O."/>
            <person name="Coyne S.R."/>
            <person name="Daligault H.E."/>
            <person name="Davenport K.W."/>
            <person name="Erkkila T."/>
            <person name="Frey K.G."/>
            <person name="Gibbons H.S."/>
            <person name="Gu W."/>
            <person name="Jaissle J."/>
            <person name="Johnson S.L."/>
            <person name="Koroleva G.I."/>
            <person name="Ladner J.T."/>
            <person name="Lo C.-C."/>
            <person name="Minogue T.D."/>
            <person name="Munk C."/>
            <person name="Palacios G.F."/>
            <person name="Redden C.L."/>
            <person name="Rosenzweig C.N."/>
            <person name="Scholz M.B."/>
            <person name="Teshima H."/>
            <person name="Xu Y."/>
        </authorList>
    </citation>
    <scope>NUCLEOTIDE SEQUENCE</scope>
    <source>
        <strain evidence="3">Mb9</strain>
    </source>
</reference>
<evidence type="ECO:0000313" key="4">
    <source>
        <dbReference type="Proteomes" id="UP000029661"/>
    </source>
</evidence>